<organism evidence="5 6">
    <name type="scientific">Ilyomonas limi</name>
    <dbReference type="NCBI Taxonomy" id="2575867"/>
    <lineage>
        <taxon>Bacteria</taxon>
        <taxon>Pseudomonadati</taxon>
        <taxon>Bacteroidota</taxon>
        <taxon>Chitinophagia</taxon>
        <taxon>Chitinophagales</taxon>
        <taxon>Chitinophagaceae</taxon>
        <taxon>Ilyomonas</taxon>
    </lineage>
</organism>
<dbReference type="Pfam" id="PF12833">
    <property type="entry name" value="HTH_18"/>
    <property type="match status" value="1"/>
</dbReference>
<keyword evidence="3" id="KW-0804">Transcription</keyword>
<evidence type="ECO:0000259" key="4">
    <source>
        <dbReference type="PROSITE" id="PS01124"/>
    </source>
</evidence>
<keyword evidence="6" id="KW-1185">Reference proteome</keyword>
<dbReference type="AlphaFoldDB" id="A0A4U3KYU3"/>
<dbReference type="InterPro" id="IPR018060">
    <property type="entry name" value="HTH_AraC"/>
</dbReference>
<dbReference type="EMBL" id="SZQL01000015">
    <property type="protein sequence ID" value="TKK66297.1"/>
    <property type="molecule type" value="Genomic_DNA"/>
</dbReference>
<keyword evidence="1" id="KW-0805">Transcription regulation</keyword>
<sequence length="192" mass="22205">MRLFIKNMVCPRCIIAVKQLLEQLGLKAKSVFLGEVELYGKPNEEQFQKLNEALSKIGFELLSEPNQQIVDKIKTLIIQKVQSSSIEPHFLLSTYLKSNLLKDYSTLTKIFSEVEGDTVEKYFILQKIEKAKELLLYRQMTKKEIATSLGYSSCQHFSMQFKKMTGYSPRDIKKYGFKDRRSIDNVTSKISV</sequence>
<dbReference type="PANTHER" id="PTHR43280">
    <property type="entry name" value="ARAC-FAMILY TRANSCRIPTIONAL REGULATOR"/>
    <property type="match status" value="1"/>
</dbReference>
<evidence type="ECO:0000256" key="2">
    <source>
        <dbReference type="ARBA" id="ARBA00023125"/>
    </source>
</evidence>
<dbReference type="Gene3D" id="1.10.10.60">
    <property type="entry name" value="Homeodomain-like"/>
    <property type="match status" value="1"/>
</dbReference>
<dbReference type="InterPro" id="IPR009057">
    <property type="entry name" value="Homeodomain-like_sf"/>
</dbReference>
<dbReference type="RefSeq" id="WP_137263029.1">
    <property type="nucleotide sequence ID" value="NZ_SZQL01000015.1"/>
</dbReference>
<dbReference type="Proteomes" id="UP000305848">
    <property type="component" value="Unassembled WGS sequence"/>
</dbReference>
<gene>
    <name evidence="5" type="ORF">FC093_17075</name>
</gene>
<dbReference type="PANTHER" id="PTHR43280:SF28">
    <property type="entry name" value="HTH-TYPE TRANSCRIPTIONAL ACTIVATOR RHAS"/>
    <property type="match status" value="1"/>
</dbReference>
<evidence type="ECO:0000313" key="5">
    <source>
        <dbReference type="EMBL" id="TKK66297.1"/>
    </source>
</evidence>
<dbReference type="SMART" id="SM00342">
    <property type="entry name" value="HTH_ARAC"/>
    <property type="match status" value="1"/>
</dbReference>
<dbReference type="GO" id="GO:0003700">
    <property type="term" value="F:DNA-binding transcription factor activity"/>
    <property type="evidence" value="ECO:0007669"/>
    <property type="project" value="InterPro"/>
</dbReference>
<keyword evidence="2" id="KW-0238">DNA-binding</keyword>
<reference evidence="5 6" key="1">
    <citation type="submission" date="2019-05" db="EMBL/GenBank/DDBJ databases">
        <title>Panacibacter sp. strain 17mud1-8 Genome sequencing and assembly.</title>
        <authorList>
            <person name="Chhetri G."/>
        </authorList>
    </citation>
    <scope>NUCLEOTIDE SEQUENCE [LARGE SCALE GENOMIC DNA]</scope>
    <source>
        <strain evidence="5 6">17mud1-8</strain>
    </source>
</reference>
<comment type="caution">
    <text evidence="5">The sequence shown here is derived from an EMBL/GenBank/DDBJ whole genome shotgun (WGS) entry which is preliminary data.</text>
</comment>
<dbReference type="PROSITE" id="PS01124">
    <property type="entry name" value="HTH_ARAC_FAMILY_2"/>
    <property type="match status" value="1"/>
</dbReference>
<dbReference type="SUPFAM" id="SSF46689">
    <property type="entry name" value="Homeodomain-like"/>
    <property type="match status" value="1"/>
</dbReference>
<proteinExistence type="predicted"/>
<dbReference type="OrthoDB" id="952277at2"/>
<name>A0A4U3KYU3_9BACT</name>
<evidence type="ECO:0000256" key="1">
    <source>
        <dbReference type="ARBA" id="ARBA00023015"/>
    </source>
</evidence>
<feature type="domain" description="HTH araC/xylS-type" evidence="4">
    <location>
        <begin position="71"/>
        <end position="175"/>
    </location>
</feature>
<protein>
    <submittedName>
        <fullName evidence="5">Helix-turn-helix transcriptional regulator</fullName>
    </submittedName>
</protein>
<dbReference type="Gene3D" id="3.30.70.100">
    <property type="match status" value="1"/>
</dbReference>
<accession>A0A4U3KYU3</accession>
<evidence type="ECO:0000256" key="3">
    <source>
        <dbReference type="ARBA" id="ARBA00023163"/>
    </source>
</evidence>
<dbReference type="GO" id="GO:0043565">
    <property type="term" value="F:sequence-specific DNA binding"/>
    <property type="evidence" value="ECO:0007669"/>
    <property type="project" value="InterPro"/>
</dbReference>
<evidence type="ECO:0000313" key="6">
    <source>
        <dbReference type="Proteomes" id="UP000305848"/>
    </source>
</evidence>